<reference evidence="3" key="1">
    <citation type="submission" date="2016-11" db="EMBL/GenBank/DDBJ databases">
        <authorList>
            <person name="Varghese N."/>
            <person name="Submissions S."/>
        </authorList>
    </citation>
    <scope>NUCLEOTIDE SEQUENCE [LARGE SCALE GENOMIC DNA]</scope>
    <source>
        <strain evidence="3">DSM 44671</strain>
    </source>
</reference>
<dbReference type="STRING" id="546364.SAMN04489730_6066"/>
<gene>
    <name evidence="2" type="ORF">SAMN04489730_6066</name>
</gene>
<dbReference type="EMBL" id="FPJG01000006">
    <property type="protein sequence ID" value="SFW85190.1"/>
    <property type="molecule type" value="Genomic_DNA"/>
</dbReference>
<feature type="region of interest" description="Disordered" evidence="1">
    <location>
        <begin position="34"/>
        <end position="90"/>
    </location>
</feature>
<evidence type="ECO:0000313" key="3">
    <source>
        <dbReference type="Proteomes" id="UP000182740"/>
    </source>
</evidence>
<evidence type="ECO:0000256" key="1">
    <source>
        <dbReference type="SAM" id="MobiDB-lite"/>
    </source>
</evidence>
<protein>
    <submittedName>
        <fullName evidence="2">Uncharacterized protein</fullName>
    </submittedName>
</protein>
<proteinExistence type="predicted"/>
<name>A0A1K1SLM6_9PSEU</name>
<dbReference type="RefSeq" id="WP_072479458.1">
    <property type="nucleotide sequence ID" value="NZ_FPJG01000006.1"/>
</dbReference>
<sequence length="90" mass="9917">MTVRSANDGFAELVLADPAWVRAEFDAIVAANFEPPLRPSPVPRTPDAPHPAAGRDPAPWRVLTLPVRCPRRERSPPEPRFVTGGERGKR</sequence>
<evidence type="ECO:0000313" key="2">
    <source>
        <dbReference type="EMBL" id="SFW85190.1"/>
    </source>
</evidence>
<dbReference type="AlphaFoldDB" id="A0A1K1SLM6"/>
<organism evidence="2 3">
    <name type="scientific">Amycolatopsis australiensis</name>
    <dbReference type="NCBI Taxonomy" id="546364"/>
    <lineage>
        <taxon>Bacteria</taxon>
        <taxon>Bacillati</taxon>
        <taxon>Actinomycetota</taxon>
        <taxon>Actinomycetes</taxon>
        <taxon>Pseudonocardiales</taxon>
        <taxon>Pseudonocardiaceae</taxon>
        <taxon>Amycolatopsis</taxon>
    </lineage>
</organism>
<keyword evidence="3" id="KW-1185">Reference proteome</keyword>
<dbReference type="OrthoDB" id="3638793at2"/>
<dbReference type="Proteomes" id="UP000182740">
    <property type="component" value="Unassembled WGS sequence"/>
</dbReference>
<feature type="compositionally biased region" description="Pro residues" evidence="1">
    <location>
        <begin position="36"/>
        <end position="49"/>
    </location>
</feature>
<accession>A0A1K1SLM6</accession>